<keyword evidence="2" id="KW-1133">Transmembrane helix</keyword>
<proteinExistence type="predicted"/>
<name>A0A1G7DD99_9PROT</name>
<feature type="transmembrane region" description="Helical" evidence="2">
    <location>
        <begin position="41"/>
        <end position="62"/>
    </location>
</feature>
<reference evidence="3 4" key="1">
    <citation type="submission" date="2016-10" db="EMBL/GenBank/DDBJ databases">
        <authorList>
            <person name="de Groot N.N."/>
        </authorList>
    </citation>
    <scope>NUCLEOTIDE SEQUENCE [LARGE SCALE GENOMIC DNA]</scope>
    <source>
        <strain evidence="3 4">ATCC 700224</strain>
    </source>
</reference>
<organism evidence="3 4">
    <name type="scientific">Rhodospira trueperi</name>
    <dbReference type="NCBI Taxonomy" id="69960"/>
    <lineage>
        <taxon>Bacteria</taxon>
        <taxon>Pseudomonadati</taxon>
        <taxon>Pseudomonadota</taxon>
        <taxon>Alphaproteobacteria</taxon>
        <taxon>Rhodospirillales</taxon>
        <taxon>Rhodospirillaceae</taxon>
        <taxon>Rhodospira</taxon>
    </lineage>
</organism>
<keyword evidence="2" id="KW-0472">Membrane</keyword>
<evidence type="ECO:0000313" key="4">
    <source>
        <dbReference type="Proteomes" id="UP000199412"/>
    </source>
</evidence>
<evidence type="ECO:0000313" key="3">
    <source>
        <dbReference type="EMBL" id="SDE49598.1"/>
    </source>
</evidence>
<dbReference type="AlphaFoldDB" id="A0A1G7DD99"/>
<accession>A0A1G7DD99</accession>
<keyword evidence="2" id="KW-0812">Transmembrane</keyword>
<feature type="region of interest" description="Disordered" evidence="1">
    <location>
        <begin position="149"/>
        <end position="202"/>
    </location>
</feature>
<feature type="compositionally biased region" description="Basic and acidic residues" evidence="1">
    <location>
        <begin position="166"/>
        <end position="187"/>
    </location>
</feature>
<dbReference type="Proteomes" id="UP000199412">
    <property type="component" value="Unassembled WGS sequence"/>
</dbReference>
<evidence type="ECO:0000256" key="1">
    <source>
        <dbReference type="SAM" id="MobiDB-lite"/>
    </source>
</evidence>
<dbReference type="EMBL" id="FNAP01000007">
    <property type="protein sequence ID" value="SDE49598.1"/>
    <property type="molecule type" value="Genomic_DNA"/>
</dbReference>
<feature type="compositionally biased region" description="Polar residues" evidence="1">
    <location>
        <begin position="1"/>
        <end position="18"/>
    </location>
</feature>
<evidence type="ECO:0000256" key="2">
    <source>
        <dbReference type="SAM" id="Phobius"/>
    </source>
</evidence>
<keyword evidence="4" id="KW-1185">Reference proteome</keyword>
<gene>
    <name evidence="3" type="ORF">SAMN05421720_107140</name>
</gene>
<protein>
    <submittedName>
        <fullName evidence="3">Uncharacterized protein</fullName>
    </submittedName>
</protein>
<sequence>MSPNPSGNRQRGGTSSSSEAERSEGKTEDDEASPSKLSADVAAILAAAILAAAHAGLAAGGVSLSRRAAPRDVDAVRAWINAGATPSLVRLVGRLVAHRVAHAGLEAPRSLVYLDRAVREALAGSDGTPDDGDRLASLIDAAMDGLTRGGARSAARAGGRGARPRMAPERRHAPHDDGRAVPLDMRRRVLTTTDRGRALSVD</sequence>
<feature type="region of interest" description="Disordered" evidence="1">
    <location>
        <begin position="1"/>
        <end position="36"/>
    </location>
</feature>